<organism evidence="2 3">
    <name type="scientific">Salipaludibacillus keqinensis</name>
    <dbReference type="NCBI Taxonomy" id="2045207"/>
    <lineage>
        <taxon>Bacteria</taxon>
        <taxon>Bacillati</taxon>
        <taxon>Bacillota</taxon>
        <taxon>Bacilli</taxon>
        <taxon>Bacillales</taxon>
        <taxon>Bacillaceae</taxon>
    </lineage>
</organism>
<dbReference type="Gene3D" id="2.30.40.10">
    <property type="entry name" value="Urease, subunit C, domain 1"/>
    <property type="match status" value="1"/>
</dbReference>
<dbReference type="GO" id="GO:0016810">
    <property type="term" value="F:hydrolase activity, acting on carbon-nitrogen (but not peptide) bonds"/>
    <property type="evidence" value="ECO:0007669"/>
    <property type="project" value="InterPro"/>
</dbReference>
<dbReference type="CDD" id="cd01300">
    <property type="entry name" value="YtcJ_like"/>
    <property type="match status" value="1"/>
</dbReference>
<proteinExistence type="predicted"/>
<dbReference type="AlphaFoldDB" id="A0A323THX3"/>
<dbReference type="Proteomes" id="UP000248214">
    <property type="component" value="Unassembled WGS sequence"/>
</dbReference>
<dbReference type="EMBL" id="PDOD01000002">
    <property type="protein sequence ID" value="PYZ93766.1"/>
    <property type="molecule type" value="Genomic_DNA"/>
</dbReference>
<dbReference type="PANTHER" id="PTHR22642">
    <property type="entry name" value="IMIDAZOLONEPROPIONASE"/>
    <property type="match status" value="1"/>
</dbReference>
<dbReference type="Gene3D" id="3.20.20.140">
    <property type="entry name" value="Metal-dependent hydrolases"/>
    <property type="match status" value="1"/>
</dbReference>
<dbReference type="InterPro" id="IPR032466">
    <property type="entry name" value="Metal_Hydrolase"/>
</dbReference>
<protein>
    <submittedName>
        <fullName evidence="2">Amidohydrolase</fullName>
    </submittedName>
</protein>
<dbReference type="Pfam" id="PF07969">
    <property type="entry name" value="Amidohydro_3"/>
    <property type="match status" value="1"/>
</dbReference>
<dbReference type="InterPro" id="IPR013108">
    <property type="entry name" value="Amidohydro_3"/>
</dbReference>
<dbReference type="Gene3D" id="3.10.310.70">
    <property type="match status" value="1"/>
</dbReference>
<comment type="caution">
    <text evidence="2">The sequence shown here is derived from an EMBL/GenBank/DDBJ whole genome shotgun (WGS) entry which is preliminary data.</text>
</comment>
<sequence length="530" mass="59802">MGTLWHGGKVRTLRTADEVHDAVFVKNGDVVEVGTYHHILKHHSNDISEEINLHGSVMYPGFVDSHLHMIGHGEKLLKLDLSEVESIKELKEILTNAARFIPEGQWLLAEGFNENLYQNHTVPDRYILDEVSTTHPIMLTRVCRHAITTNTLGLELSKIDSKTIDPPGGLIERDDSGEPTGYMHDQAQELVKKVLPEEGFTYIEKALSTSLEDLFKHGFTGGHSEDLNYYGDAEKTLQTFFKVIDGENRKFRTNLLVHHEVAEQIFKKAEHHQHPYIDLGSVKIFADGALGGRTALLSEPYSDDPETRGMSIHSKEQLSLIVKEARKKQMPVAIHTIGDLALDYAVAAIEKYPVPSGKRDRLIHLQVVNQDLLDRLKKLPVALDIQPRFVASDFPWVEERLGEERLDYSFAWKKMLDHGLICAGGSDAPIEPIDPLLGIHAAVTRRKPSENHVGYNEKEKLSLYEALQLFTIGSAKAIVKEDRQGMIAPGYQADFTVLSSDLFDLEPDEWLNVKVERTIVDNTTMYERKK</sequence>
<evidence type="ECO:0000313" key="3">
    <source>
        <dbReference type="Proteomes" id="UP000248214"/>
    </source>
</evidence>
<accession>A0A323THX3</accession>
<dbReference type="OrthoDB" id="9767366at2"/>
<name>A0A323THX3_9BACI</name>
<dbReference type="SUPFAM" id="SSF51338">
    <property type="entry name" value="Composite domain of metallo-dependent hydrolases"/>
    <property type="match status" value="1"/>
</dbReference>
<feature type="domain" description="Amidohydrolase 3" evidence="1">
    <location>
        <begin position="49"/>
        <end position="526"/>
    </location>
</feature>
<gene>
    <name evidence="2" type="ORF">CR194_11470</name>
</gene>
<dbReference type="InterPro" id="IPR011059">
    <property type="entry name" value="Metal-dep_hydrolase_composite"/>
</dbReference>
<dbReference type="RefSeq" id="WP_110609798.1">
    <property type="nucleotide sequence ID" value="NZ_PDOD01000002.1"/>
</dbReference>
<dbReference type="PANTHER" id="PTHR22642:SF2">
    <property type="entry name" value="PROTEIN LONG AFTER FAR-RED 3"/>
    <property type="match status" value="1"/>
</dbReference>
<reference evidence="2 3" key="1">
    <citation type="submission" date="2017-10" db="EMBL/GenBank/DDBJ databases">
        <title>Bacillus sp. nov., a halophilic bacterium isolated from a Keqin Lake.</title>
        <authorList>
            <person name="Wang H."/>
        </authorList>
    </citation>
    <scope>NUCLEOTIDE SEQUENCE [LARGE SCALE GENOMIC DNA]</scope>
    <source>
        <strain evidence="2 3">KQ-12</strain>
    </source>
</reference>
<evidence type="ECO:0000259" key="1">
    <source>
        <dbReference type="Pfam" id="PF07969"/>
    </source>
</evidence>
<dbReference type="SUPFAM" id="SSF51556">
    <property type="entry name" value="Metallo-dependent hydrolases"/>
    <property type="match status" value="1"/>
</dbReference>
<keyword evidence="2" id="KW-0378">Hydrolase</keyword>
<keyword evidence="3" id="KW-1185">Reference proteome</keyword>
<dbReference type="InterPro" id="IPR033932">
    <property type="entry name" value="YtcJ-like"/>
</dbReference>
<evidence type="ECO:0000313" key="2">
    <source>
        <dbReference type="EMBL" id="PYZ93766.1"/>
    </source>
</evidence>